<feature type="compositionally biased region" description="Basic and acidic residues" evidence="8">
    <location>
        <begin position="752"/>
        <end position="762"/>
    </location>
</feature>
<dbReference type="GO" id="GO:0005684">
    <property type="term" value="C:U2-type spliceosomal complex"/>
    <property type="evidence" value="ECO:0007669"/>
    <property type="project" value="TreeGrafter"/>
</dbReference>
<dbReference type="FunFam" id="3.30.160.60:FF:000202">
    <property type="entry name" value="Zinc finger protein 574"/>
    <property type="match status" value="1"/>
</dbReference>
<feature type="domain" description="C2H2-type" evidence="9">
    <location>
        <begin position="1089"/>
        <end position="1116"/>
    </location>
</feature>
<evidence type="ECO:0000256" key="4">
    <source>
        <dbReference type="ARBA" id="ARBA00022737"/>
    </source>
</evidence>
<keyword evidence="11" id="KW-1185">Reference proteome</keyword>
<feature type="compositionally biased region" description="Basic and acidic residues" evidence="8">
    <location>
        <begin position="294"/>
        <end position="309"/>
    </location>
</feature>
<feature type="domain" description="C2H2-type" evidence="9">
    <location>
        <begin position="1006"/>
        <end position="1033"/>
    </location>
</feature>
<evidence type="ECO:0000313" key="10">
    <source>
        <dbReference type="EMBL" id="VEN50008.1"/>
    </source>
</evidence>
<keyword evidence="6" id="KW-0862">Zinc</keyword>
<feature type="region of interest" description="Disordered" evidence="8">
    <location>
        <begin position="208"/>
        <end position="466"/>
    </location>
</feature>
<dbReference type="InterPro" id="IPR036236">
    <property type="entry name" value="Znf_C2H2_sf"/>
</dbReference>
<dbReference type="PROSITE" id="PS00028">
    <property type="entry name" value="ZINC_FINGER_C2H2_1"/>
    <property type="match status" value="3"/>
</dbReference>
<evidence type="ECO:0000256" key="6">
    <source>
        <dbReference type="ARBA" id="ARBA00022833"/>
    </source>
</evidence>
<evidence type="ECO:0000256" key="5">
    <source>
        <dbReference type="ARBA" id="ARBA00022771"/>
    </source>
</evidence>
<feature type="compositionally biased region" description="Acidic residues" evidence="8">
    <location>
        <begin position="818"/>
        <end position="831"/>
    </location>
</feature>
<dbReference type="InterPro" id="IPR013087">
    <property type="entry name" value="Znf_C2H2_type"/>
</dbReference>
<dbReference type="GO" id="GO:0070274">
    <property type="term" value="C:RES complex"/>
    <property type="evidence" value="ECO:0007669"/>
    <property type="project" value="TreeGrafter"/>
</dbReference>
<dbReference type="Proteomes" id="UP000410492">
    <property type="component" value="Unassembled WGS sequence"/>
</dbReference>
<accession>A0A653CQ20</accession>
<feature type="compositionally biased region" description="Acidic residues" evidence="8">
    <location>
        <begin position="23"/>
        <end position="32"/>
    </location>
</feature>
<dbReference type="Pfam" id="PF15243">
    <property type="entry name" value="ANAPC15"/>
    <property type="match status" value="1"/>
</dbReference>
<feature type="domain" description="C2H2-type" evidence="9">
    <location>
        <begin position="1061"/>
        <end position="1088"/>
    </location>
</feature>
<dbReference type="PROSITE" id="PS50157">
    <property type="entry name" value="ZINC_FINGER_C2H2_2"/>
    <property type="match status" value="3"/>
</dbReference>
<sequence>MSLPLFPSLKPRLVHSSWFDVDQPCDDEDEVSQLEREHTNWIMSIKQRNSDLTPIGKTASENMEEDEEEDDEDDNDDDEESETHDEEEEDEIEMDVSQERNSPVDNPTQFAQHFNVVNGNEVRPKLKIVDDNIDVSLTQEIQEDIDAGNEDAPLIVAVIDDRPPSLRVDDTKNALWKPIGSATSSGTENTHLKLDSFKLNKKTTNETSLLKGVKYKNDAEMKRKRQPTPDASPPRKANTFPHVRVKQERISPECSPPRNKDNSNRDADISPPRKKNNKQDSDNDMTPPRKRHNKASDDDRSPPRRRDNDMSPPRKRHNKASDDDRSPPRRRNLKYDHSIPVKKECSPIPSTSKSSTIDMSPPRRKRNDLSPTRREGRGHSPKRKSRWDSERSSSSKSSFTDNYRDITSPRSRSKDRDSSPPRNKKNLDNYRERDVSPPRRKHKDSSEDRRKGPEKMERTMSGKKAGLQSAKNLVEEIKNLQAREDAMFKNMSDDVLGVNAATIVRKKKKEEDPEEIARKLQREQELKQKYDRWGKGLKQVQDETARISDAVHEMNKPLARYADDTDLERLLKEQEREGDPMLDYIRKKKRKKNIEAGVPEKPMYMGEFMPNRFGIRPGYRWDGVDRSNGYEKRWFEIQNKKKALQEEAHKWSTEDICLHNLLLVIAWCAIPVVPAILHNEFTEPLASLLSKLLNKDIIEDPLSIQLICKKCYKMTLELDELQNKVLKIKHEMLDQHKVSSSIEKTEVEEDKDTLVEETEKTVEEEITITTNHQNELQKKILFIPSSDDDSTQVPPENPQEDLQLGVVEVKNSEVVPTESEEQDRENEEDMDVDTEANFHSFTTDDTILEQSSEGEYETATAVLTTDDLSKTTIILSTDNKNVVDSSIKVKMEPSTGEDQLQPPVLPSISTSGKPNILKKKVVKQIPQPVLQISSPPKSKFDDYSADVVSRDGDYYTCLMCDPEQTAIGDAKSITSHTKQVHDVRIYICDVCGAAHEKTHEVRPRPFKCNQCSKSFLSQQNLTQHERTHLGLKQEQTLTTVCRQTTGFALSNVVRIGCSKEFACHLCDKTFGSAHNLEVHSIVHTGYKPFVCGVCDKAFARKAEIRDHERTHTGERPYQCEFCGATFSQRLTTDEEEMVTVNEAGEMELLDSTGGVVGGGGGASTSSCLTTEPVESKLYIQEATGDEDDDENGTTVSGHHIIINGEQFNFAESATDEENDDATTAEIIGRIEQVVAADQASLFFLLRKR</sequence>
<evidence type="ECO:0000256" key="7">
    <source>
        <dbReference type="PROSITE-ProRule" id="PRU00042"/>
    </source>
</evidence>
<feature type="compositionally biased region" description="Basic and acidic residues" evidence="8">
    <location>
        <begin position="258"/>
        <end position="268"/>
    </location>
</feature>
<name>A0A653CQ20_CALMS</name>
<dbReference type="AlphaFoldDB" id="A0A653CQ20"/>
<dbReference type="GO" id="GO:0008270">
    <property type="term" value="F:zinc ion binding"/>
    <property type="evidence" value="ECO:0007669"/>
    <property type="project" value="UniProtKB-KW"/>
</dbReference>
<feature type="compositionally biased region" description="Polar residues" evidence="8">
    <location>
        <begin position="99"/>
        <end position="108"/>
    </location>
</feature>
<comment type="similarity">
    <text evidence="1">Belongs to the CWC26 family.</text>
</comment>
<dbReference type="EMBL" id="CAACVG010008485">
    <property type="protein sequence ID" value="VEN50008.1"/>
    <property type="molecule type" value="Genomic_DNA"/>
</dbReference>
<feature type="region of interest" description="Disordered" evidence="8">
    <location>
        <begin position="20"/>
        <end position="108"/>
    </location>
</feature>
<feature type="region of interest" description="Disordered" evidence="8">
    <location>
        <begin position="812"/>
        <end position="831"/>
    </location>
</feature>
<keyword evidence="4" id="KW-0677">Repeat</keyword>
<dbReference type="InterPro" id="IPR018609">
    <property type="entry name" value="Bud13"/>
</dbReference>
<feature type="compositionally biased region" description="Basic and acidic residues" evidence="8">
    <location>
        <begin position="444"/>
        <end position="460"/>
    </location>
</feature>
<feature type="compositionally biased region" description="Acidic residues" evidence="8">
    <location>
        <begin position="62"/>
        <end position="96"/>
    </location>
</feature>
<dbReference type="FunFam" id="3.30.160.60:FF:002343">
    <property type="entry name" value="Zinc finger protein 33A"/>
    <property type="match status" value="1"/>
</dbReference>
<evidence type="ECO:0000256" key="8">
    <source>
        <dbReference type="SAM" id="MobiDB-lite"/>
    </source>
</evidence>
<dbReference type="GO" id="GO:0005680">
    <property type="term" value="C:anaphase-promoting complex"/>
    <property type="evidence" value="ECO:0007669"/>
    <property type="project" value="InterPro"/>
</dbReference>
<feature type="compositionally biased region" description="Low complexity" evidence="8">
    <location>
        <begin position="346"/>
        <end position="357"/>
    </location>
</feature>
<dbReference type="GO" id="GO:0090266">
    <property type="term" value="P:regulation of mitotic cell cycle spindle assembly checkpoint"/>
    <property type="evidence" value="ECO:0007669"/>
    <property type="project" value="InterPro"/>
</dbReference>
<dbReference type="GO" id="GO:0032502">
    <property type="term" value="P:developmental process"/>
    <property type="evidence" value="ECO:0007669"/>
    <property type="project" value="UniProtKB-ARBA"/>
</dbReference>
<evidence type="ECO:0000313" key="11">
    <source>
        <dbReference type="Proteomes" id="UP000410492"/>
    </source>
</evidence>
<protein>
    <recommendedName>
        <fullName evidence="2">BUD13 homolog</fullName>
    </recommendedName>
</protein>
<organism evidence="10 11">
    <name type="scientific">Callosobruchus maculatus</name>
    <name type="common">Southern cowpea weevil</name>
    <name type="synonym">Pulse bruchid</name>
    <dbReference type="NCBI Taxonomy" id="64391"/>
    <lineage>
        <taxon>Eukaryota</taxon>
        <taxon>Metazoa</taxon>
        <taxon>Ecdysozoa</taxon>
        <taxon>Arthropoda</taxon>
        <taxon>Hexapoda</taxon>
        <taxon>Insecta</taxon>
        <taxon>Pterygota</taxon>
        <taxon>Neoptera</taxon>
        <taxon>Endopterygota</taxon>
        <taxon>Coleoptera</taxon>
        <taxon>Polyphaga</taxon>
        <taxon>Cucujiformia</taxon>
        <taxon>Chrysomeloidea</taxon>
        <taxon>Chrysomelidae</taxon>
        <taxon>Bruchinae</taxon>
        <taxon>Bruchini</taxon>
        <taxon>Callosobruchus</taxon>
    </lineage>
</organism>
<dbReference type="SUPFAM" id="SSF57667">
    <property type="entry name" value="beta-beta-alpha zinc fingers"/>
    <property type="match status" value="3"/>
</dbReference>
<feature type="compositionally biased region" description="Basic and acidic residues" evidence="8">
    <location>
        <begin position="319"/>
        <end position="345"/>
    </location>
</feature>
<dbReference type="InterPro" id="IPR026182">
    <property type="entry name" value="ANAPC15"/>
</dbReference>
<dbReference type="Pfam" id="PF00096">
    <property type="entry name" value="zf-C2H2"/>
    <property type="match status" value="2"/>
</dbReference>
<dbReference type="SMART" id="SM00355">
    <property type="entry name" value="ZnF_C2H2"/>
    <property type="match status" value="5"/>
</dbReference>
<evidence type="ECO:0000256" key="3">
    <source>
        <dbReference type="ARBA" id="ARBA00022723"/>
    </source>
</evidence>
<dbReference type="GO" id="GO:0000398">
    <property type="term" value="P:mRNA splicing, via spliceosome"/>
    <property type="evidence" value="ECO:0007669"/>
    <property type="project" value="TreeGrafter"/>
</dbReference>
<evidence type="ECO:0000256" key="1">
    <source>
        <dbReference type="ARBA" id="ARBA00011069"/>
    </source>
</evidence>
<dbReference type="Pfam" id="PF09736">
    <property type="entry name" value="Bud13"/>
    <property type="match status" value="1"/>
</dbReference>
<reference evidence="10 11" key="1">
    <citation type="submission" date="2019-01" db="EMBL/GenBank/DDBJ databases">
        <authorList>
            <person name="Sayadi A."/>
        </authorList>
    </citation>
    <scope>NUCLEOTIDE SEQUENCE [LARGE SCALE GENOMIC DNA]</scope>
</reference>
<evidence type="ECO:0000259" key="9">
    <source>
        <dbReference type="PROSITE" id="PS50157"/>
    </source>
</evidence>
<dbReference type="OrthoDB" id="6022at2759"/>
<gene>
    <name evidence="10" type="ORF">CALMAC_LOCUS10921</name>
</gene>
<keyword evidence="3" id="KW-0479">Metal-binding</keyword>
<dbReference type="GO" id="GO:0006355">
    <property type="term" value="P:regulation of DNA-templated transcription"/>
    <property type="evidence" value="ECO:0007669"/>
    <property type="project" value="UniProtKB-ARBA"/>
</dbReference>
<proteinExistence type="inferred from homology"/>
<feature type="region of interest" description="Disordered" evidence="8">
    <location>
        <begin position="741"/>
        <end position="762"/>
    </location>
</feature>
<dbReference type="PANTHER" id="PTHR31809:SF0">
    <property type="entry name" value="BUD13 HOMOLOG"/>
    <property type="match status" value="1"/>
</dbReference>
<feature type="compositionally biased region" description="Basic and acidic residues" evidence="8">
    <location>
        <begin position="412"/>
        <end position="437"/>
    </location>
</feature>
<dbReference type="Gene3D" id="3.30.160.60">
    <property type="entry name" value="Classic Zinc Finger"/>
    <property type="match status" value="4"/>
</dbReference>
<keyword evidence="5 7" id="KW-0863">Zinc-finger</keyword>
<dbReference type="PANTHER" id="PTHR31809">
    <property type="entry name" value="BUD13 HOMOLOG"/>
    <property type="match status" value="1"/>
</dbReference>
<dbReference type="GO" id="GO:0003723">
    <property type="term" value="F:RNA binding"/>
    <property type="evidence" value="ECO:0007669"/>
    <property type="project" value="TreeGrafter"/>
</dbReference>
<feature type="compositionally biased region" description="Basic and acidic residues" evidence="8">
    <location>
        <begin position="367"/>
        <end position="378"/>
    </location>
</feature>
<dbReference type="InterPro" id="IPR051112">
    <property type="entry name" value="CWC26_splicing_factor"/>
</dbReference>
<evidence type="ECO:0000256" key="2">
    <source>
        <dbReference type="ARBA" id="ARBA00014454"/>
    </source>
</evidence>
<dbReference type="Pfam" id="PF13912">
    <property type="entry name" value="zf-C2H2_6"/>
    <property type="match status" value="1"/>
</dbReference>